<evidence type="ECO:0000313" key="3">
    <source>
        <dbReference type="Proteomes" id="UP000016932"/>
    </source>
</evidence>
<dbReference type="EMBL" id="KB446559">
    <property type="protein sequence ID" value="EME82056.1"/>
    <property type="molecule type" value="Genomic_DNA"/>
</dbReference>
<evidence type="ECO:0000256" key="1">
    <source>
        <dbReference type="SAM" id="MobiDB-lite"/>
    </source>
</evidence>
<keyword evidence="3" id="KW-1185">Reference proteome</keyword>
<feature type="compositionally biased region" description="Acidic residues" evidence="1">
    <location>
        <begin position="154"/>
        <end position="173"/>
    </location>
</feature>
<protein>
    <submittedName>
        <fullName evidence="2">Uncharacterized protein</fullName>
    </submittedName>
</protein>
<feature type="region of interest" description="Disordered" evidence="1">
    <location>
        <begin position="129"/>
        <end position="248"/>
    </location>
</feature>
<dbReference type="GeneID" id="19341341"/>
<feature type="compositionally biased region" description="Basic residues" evidence="1">
    <location>
        <begin position="214"/>
        <end position="223"/>
    </location>
</feature>
<proteinExistence type="predicted"/>
<gene>
    <name evidence="2" type="ORF">MYCFIDRAFT_77638</name>
</gene>
<feature type="compositionally biased region" description="Basic residues" evidence="1">
    <location>
        <begin position="177"/>
        <end position="199"/>
    </location>
</feature>
<feature type="compositionally biased region" description="Basic and acidic residues" evidence="1">
    <location>
        <begin position="200"/>
        <end position="211"/>
    </location>
</feature>
<dbReference type="HOGENOM" id="CLU_900546_0_0_1"/>
<organism evidence="2 3">
    <name type="scientific">Pseudocercospora fijiensis (strain CIRAD86)</name>
    <name type="common">Black leaf streak disease fungus</name>
    <name type="synonym">Mycosphaerella fijiensis</name>
    <dbReference type="NCBI Taxonomy" id="383855"/>
    <lineage>
        <taxon>Eukaryota</taxon>
        <taxon>Fungi</taxon>
        <taxon>Dikarya</taxon>
        <taxon>Ascomycota</taxon>
        <taxon>Pezizomycotina</taxon>
        <taxon>Dothideomycetes</taxon>
        <taxon>Dothideomycetidae</taxon>
        <taxon>Mycosphaerellales</taxon>
        <taxon>Mycosphaerellaceae</taxon>
        <taxon>Pseudocercospora</taxon>
    </lineage>
</organism>
<dbReference type="RefSeq" id="XP_007927137.1">
    <property type="nucleotide sequence ID" value="XM_007928946.1"/>
</dbReference>
<dbReference type="OrthoDB" id="10579629at2759"/>
<dbReference type="AlphaFoldDB" id="M3ABV9"/>
<dbReference type="VEuPathDB" id="FungiDB:MYCFIDRAFT_77638"/>
<feature type="region of interest" description="Disordered" evidence="1">
    <location>
        <begin position="261"/>
        <end position="309"/>
    </location>
</feature>
<reference evidence="2 3" key="1">
    <citation type="journal article" date="2012" name="PLoS Pathog.">
        <title>Diverse lifestyles and strategies of plant pathogenesis encoded in the genomes of eighteen Dothideomycetes fungi.</title>
        <authorList>
            <person name="Ohm R.A."/>
            <person name="Feau N."/>
            <person name="Henrissat B."/>
            <person name="Schoch C.L."/>
            <person name="Horwitz B.A."/>
            <person name="Barry K.W."/>
            <person name="Condon B.J."/>
            <person name="Copeland A.C."/>
            <person name="Dhillon B."/>
            <person name="Glaser F."/>
            <person name="Hesse C.N."/>
            <person name="Kosti I."/>
            <person name="LaButti K."/>
            <person name="Lindquist E.A."/>
            <person name="Lucas S."/>
            <person name="Salamov A.A."/>
            <person name="Bradshaw R.E."/>
            <person name="Ciuffetti L."/>
            <person name="Hamelin R.C."/>
            <person name="Kema G.H.J."/>
            <person name="Lawrence C."/>
            <person name="Scott J.A."/>
            <person name="Spatafora J.W."/>
            <person name="Turgeon B.G."/>
            <person name="de Wit P.J.G.M."/>
            <person name="Zhong S."/>
            <person name="Goodwin S.B."/>
            <person name="Grigoriev I.V."/>
        </authorList>
    </citation>
    <scope>NUCLEOTIDE SEQUENCE [LARGE SCALE GENOMIC DNA]</scope>
    <source>
        <strain evidence="2 3">CIRAD86</strain>
    </source>
</reference>
<name>M3ABV9_PSEFD</name>
<evidence type="ECO:0000313" key="2">
    <source>
        <dbReference type="EMBL" id="EME82056.1"/>
    </source>
</evidence>
<sequence length="309" mass="34905">MYRTLELISEASGSKQSSANLRDIPLQFLEVLMAQVVIGITFCGYAWIGRRRELEEWSRLMYGEPWPQRRVPDDDLEDSVRRTFEAPNLKPSVNDEYSPGHLPNVRAYYAQVEEPVLLRPASACSGLALGSSSLPPDEPGDDANSDHEHTSEADASDSETLSDADESESESDDDEKKRRKKPKKEKQKKKAKGMKKPYHKKEPPMRKEPSHGPRTFKHGKSQYRRPERSGSRRQHGLRGGGGEEEIFQPPISCYDEVLAYSKKPGDPKIPGQLDRPESNNGVLRVEIHPPPPFGPRPRPRSALEKSQSW</sequence>
<dbReference type="Proteomes" id="UP000016932">
    <property type="component" value="Unassembled WGS sequence"/>
</dbReference>
<dbReference type="KEGG" id="pfj:MYCFIDRAFT_77638"/>
<accession>M3ABV9</accession>